<dbReference type="GO" id="GO:0070508">
    <property type="term" value="P:cholesterol import"/>
    <property type="evidence" value="ECO:0007669"/>
    <property type="project" value="Ensembl"/>
</dbReference>
<gene>
    <name evidence="7" type="primary">STARD5</name>
</gene>
<dbReference type="Gene3D" id="3.30.530.20">
    <property type="match status" value="1"/>
</dbReference>
<reference evidence="7" key="1">
    <citation type="submission" date="2025-08" db="UniProtKB">
        <authorList>
            <consortium name="Ensembl"/>
        </authorList>
    </citation>
    <scope>IDENTIFICATION</scope>
</reference>
<evidence type="ECO:0000256" key="2">
    <source>
        <dbReference type="ARBA" id="ARBA00023055"/>
    </source>
</evidence>
<comment type="function">
    <text evidence="4">May be involved in the intracellular transport of sterols or other lipids. May bind cholesterol or other sterols.</text>
</comment>
<dbReference type="PROSITE" id="PS50848">
    <property type="entry name" value="START"/>
    <property type="match status" value="1"/>
</dbReference>
<evidence type="ECO:0000313" key="8">
    <source>
        <dbReference type="Proteomes" id="UP000694426"/>
    </source>
</evidence>
<sequence>MLKMVFFRDESLQAAGPPLRPVGTPSSSDESSKTLAPGAPWRPEATRSTSPRRCLPRDPIWGGRREAAAPQVRGRRRHRPTGSGRLTGCGRAAAPPCPAMDYAGLAEAAAVKIGLYRRDPGGWRGCRSTSEVVVSWRPSAEFSGNVYRAEGTVPACPEDVWECIKPVAGGLRTKWDQNVKDFEVVETVSDAVSVCRTTTPSAFMRIISPREFVDVVLMKQYEDGTMLSAATNVEHPQCPPQPNFVRGFNYPCGCFCIPLPGEPDKTQLLSFFQTDLGGYLPQTVVDSFFPASIAGFYSNLTKAVKALKA</sequence>
<organism evidence="7 8">
    <name type="scientific">Anser brachyrhynchus</name>
    <name type="common">Pink-footed goose</name>
    <dbReference type="NCBI Taxonomy" id="132585"/>
    <lineage>
        <taxon>Eukaryota</taxon>
        <taxon>Metazoa</taxon>
        <taxon>Chordata</taxon>
        <taxon>Craniata</taxon>
        <taxon>Vertebrata</taxon>
        <taxon>Euteleostomi</taxon>
        <taxon>Archelosauria</taxon>
        <taxon>Archosauria</taxon>
        <taxon>Dinosauria</taxon>
        <taxon>Saurischia</taxon>
        <taxon>Theropoda</taxon>
        <taxon>Coelurosauria</taxon>
        <taxon>Aves</taxon>
        <taxon>Neognathae</taxon>
        <taxon>Galloanserae</taxon>
        <taxon>Anseriformes</taxon>
        <taxon>Anatidae</taxon>
        <taxon>Anserinae</taxon>
        <taxon>Anser</taxon>
    </lineage>
</organism>
<protein>
    <submittedName>
        <fullName evidence="7">StAR related lipid transfer domain containing 5</fullName>
    </submittedName>
</protein>
<evidence type="ECO:0000259" key="6">
    <source>
        <dbReference type="PROSITE" id="PS50848"/>
    </source>
</evidence>
<dbReference type="PANTHER" id="PTHR46374:SF3">
    <property type="entry name" value="STAR-RELATED LIPID TRANSFER PROTEIN 5"/>
    <property type="match status" value="1"/>
</dbReference>
<dbReference type="Ensembl" id="ENSABRT00000000460.1">
    <property type="protein sequence ID" value="ENSABRP00000000294.1"/>
    <property type="gene ID" value="ENSABRG00000000342.1"/>
</dbReference>
<evidence type="ECO:0000256" key="1">
    <source>
        <dbReference type="ARBA" id="ARBA00022448"/>
    </source>
</evidence>
<dbReference type="GO" id="GO:0120020">
    <property type="term" value="F:cholesterol transfer activity"/>
    <property type="evidence" value="ECO:0007669"/>
    <property type="project" value="Ensembl"/>
</dbReference>
<dbReference type="AlphaFoldDB" id="A0A8B9B862"/>
<feature type="region of interest" description="Disordered" evidence="5">
    <location>
        <begin position="10"/>
        <end position="89"/>
    </location>
</feature>
<keyword evidence="2" id="KW-0445">Lipid transport</keyword>
<dbReference type="PANTHER" id="PTHR46374">
    <property type="entry name" value="PROTEIN CBG07384"/>
    <property type="match status" value="1"/>
</dbReference>
<dbReference type="InterPro" id="IPR023393">
    <property type="entry name" value="START-like_dom_sf"/>
</dbReference>
<dbReference type="Proteomes" id="UP000694426">
    <property type="component" value="Unplaced"/>
</dbReference>
<keyword evidence="3" id="KW-0446">Lipid-binding</keyword>
<proteinExistence type="predicted"/>
<dbReference type="GO" id="GO:0015485">
    <property type="term" value="F:cholesterol binding"/>
    <property type="evidence" value="ECO:0007669"/>
    <property type="project" value="Ensembl"/>
</dbReference>
<dbReference type="Pfam" id="PF01852">
    <property type="entry name" value="START"/>
    <property type="match status" value="1"/>
</dbReference>
<evidence type="ECO:0000256" key="3">
    <source>
        <dbReference type="ARBA" id="ARBA00023121"/>
    </source>
</evidence>
<accession>A0A8B9B862</accession>
<keyword evidence="8" id="KW-1185">Reference proteome</keyword>
<dbReference type="GeneTree" id="ENSGT00940000159159"/>
<name>A0A8B9B862_9AVES</name>
<evidence type="ECO:0000256" key="4">
    <source>
        <dbReference type="ARBA" id="ARBA00024750"/>
    </source>
</evidence>
<dbReference type="InterPro" id="IPR043556">
    <property type="entry name" value="StARD5/6"/>
</dbReference>
<dbReference type="SUPFAM" id="SSF55961">
    <property type="entry name" value="Bet v1-like"/>
    <property type="match status" value="1"/>
</dbReference>
<keyword evidence="1" id="KW-0813">Transport</keyword>
<reference evidence="7" key="2">
    <citation type="submission" date="2025-09" db="UniProtKB">
        <authorList>
            <consortium name="Ensembl"/>
        </authorList>
    </citation>
    <scope>IDENTIFICATION</scope>
</reference>
<evidence type="ECO:0000256" key="5">
    <source>
        <dbReference type="SAM" id="MobiDB-lite"/>
    </source>
</evidence>
<dbReference type="SMART" id="SM00234">
    <property type="entry name" value="START"/>
    <property type="match status" value="1"/>
</dbReference>
<evidence type="ECO:0000313" key="7">
    <source>
        <dbReference type="Ensembl" id="ENSABRP00000000294.1"/>
    </source>
</evidence>
<dbReference type="InterPro" id="IPR002913">
    <property type="entry name" value="START_lipid-bd_dom"/>
</dbReference>
<feature type="domain" description="START" evidence="6">
    <location>
        <begin position="122"/>
        <end position="309"/>
    </location>
</feature>